<evidence type="ECO:0000313" key="1">
    <source>
        <dbReference type="EMBL" id="MBC8563097.1"/>
    </source>
</evidence>
<organism evidence="1 2">
    <name type="scientific">Jutongia huaianensis</name>
    <dbReference type="NCBI Taxonomy" id="2763668"/>
    <lineage>
        <taxon>Bacteria</taxon>
        <taxon>Bacillati</taxon>
        <taxon>Bacillota</taxon>
        <taxon>Clostridia</taxon>
        <taxon>Lachnospirales</taxon>
        <taxon>Lachnospiraceae</taxon>
        <taxon>Jutongia</taxon>
    </lineage>
</organism>
<dbReference type="InterPro" id="IPR009711">
    <property type="entry name" value="UPF0473"/>
</dbReference>
<gene>
    <name evidence="1" type="ORF">H8704_10735</name>
</gene>
<evidence type="ECO:0000313" key="2">
    <source>
        <dbReference type="Proteomes" id="UP000606193"/>
    </source>
</evidence>
<name>A0ABR7N385_9FIRM</name>
<dbReference type="Pfam" id="PF06949">
    <property type="entry name" value="DUF1292"/>
    <property type="match status" value="1"/>
</dbReference>
<proteinExistence type="predicted"/>
<comment type="caution">
    <text evidence="1">The sequence shown here is derived from an EMBL/GenBank/DDBJ whole genome shotgun (WGS) entry which is preliminary data.</text>
</comment>
<sequence length="101" mass="11842">MAEKESSYGFEETMVTLTDEDGLEKDFYVDEIYEVDGRLYAAVIPADVENVTEYYVFRLIDLGNDDFEMEDIEEEAEYDAAADAYEEILDTRMWNREFEGE</sequence>
<keyword evidence="2" id="KW-1185">Reference proteome</keyword>
<dbReference type="Proteomes" id="UP000606193">
    <property type="component" value="Unassembled WGS sequence"/>
</dbReference>
<dbReference type="EMBL" id="JACRSX010000016">
    <property type="protein sequence ID" value="MBC8563097.1"/>
    <property type="molecule type" value="Genomic_DNA"/>
</dbReference>
<protein>
    <submittedName>
        <fullName evidence="1">DUF1292 domain-containing protein</fullName>
    </submittedName>
</protein>
<accession>A0ABR7N385</accession>
<dbReference type="RefSeq" id="WP_022464214.1">
    <property type="nucleotide sequence ID" value="NZ_JACRSX010000016.1"/>
</dbReference>
<reference evidence="1 2" key="1">
    <citation type="submission" date="2020-08" db="EMBL/GenBank/DDBJ databases">
        <title>Genome public.</title>
        <authorList>
            <person name="Liu C."/>
            <person name="Sun Q."/>
        </authorList>
    </citation>
    <scope>NUCLEOTIDE SEQUENCE [LARGE SCALE GENOMIC DNA]</scope>
    <source>
        <strain evidence="1 2">NSJ-37</strain>
    </source>
</reference>